<feature type="region of interest" description="Disordered" evidence="1">
    <location>
        <begin position="1"/>
        <end position="30"/>
    </location>
</feature>
<sequence length="54" mass="5742">MEDDHLIGGCRRSNSSTAVRSRPGSAADAYRPQGVPVQLTAKEFDLLSLLLGKG</sequence>
<proteinExistence type="predicted"/>
<dbReference type="AlphaFoldDB" id="A0AAW8FBW2"/>
<reference evidence="2" key="1">
    <citation type="submission" date="2023-07" db="EMBL/GenBank/DDBJ databases">
        <title>Comparative genomics of wheat-associated soil bacteria to identify genetic determinants of phenazine resistance.</title>
        <authorList>
            <person name="Mouncey N."/>
        </authorList>
    </citation>
    <scope>NUCLEOTIDE SEQUENCE</scope>
    <source>
        <strain evidence="2">V4I22</strain>
    </source>
</reference>
<dbReference type="EMBL" id="JAUSZV010000005">
    <property type="protein sequence ID" value="MDQ0906855.1"/>
    <property type="molecule type" value="Genomic_DNA"/>
</dbReference>
<evidence type="ECO:0000313" key="3">
    <source>
        <dbReference type="Proteomes" id="UP001234216"/>
    </source>
</evidence>
<dbReference type="Proteomes" id="UP001234216">
    <property type="component" value="Unassembled WGS sequence"/>
</dbReference>
<evidence type="ECO:0000256" key="1">
    <source>
        <dbReference type="SAM" id="MobiDB-lite"/>
    </source>
</evidence>
<evidence type="ECO:0000313" key="2">
    <source>
        <dbReference type="EMBL" id="MDQ0906855.1"/>
    </source>
</evidence>
<dbReference type="RefSeq" id="WP_306974967.1">
    <property type="nucleotide sequence ID" value="NZ_JAUSZV010000005.1"/>
</dbReference>
<gene>
    <name evidence="2" type="ORF">QFZ22_002840</name>
</gene>
<keyword evidence="2" id="KW-0238">DNA-binding</keyword>
<protein>
    <submittedName>
        <fullName evidence="2">DNA-binding response OmpR family regulator</fullName>
    </submittedName>
</protein>
<accession>A0AAW8FBW2</accession>
<dbReference type="GO" id="GO:0003677">
    <property type="term" value="F:DNA binding"/>
    <property type="evidence" value="ECO:0007669"/>
    <property type="project" value="UniProtKB-KW"/>
</dbReference>
<organism evidence="2 3">
    <name type="scientific">Streptomyces canus</name>
    <dbReference type="NCBI Taxonomy" id="58343"/>
    <lineage>
        <taxon>Bacteria</taxon>
        <taxon>Bacillati</taxon>
        <taxon>Actinomycetota</taxon>
        <taxon>Actinomycetes</taxon>
        <taxon>Kitasatosporales</taxon>
        <taxon>Streptomycetaceae</taxon>
        <taxon>Streptomyces</taxon>
        <taxon>Streptomyces aurantiacus group</taxon>
    </lineage>
</organism>
<comment type="caution">
    <text evidence="2">The sequence shown here is derived from an EMBL/GenBank/DDBJ whole genome shotgun (WGS) entry which is preliminary data.</text>
</comment>
<name>A0AAW8FBW2_9ACTN</name>